<gene>
    <name evidence="2" type="ORF">QBC35DRAFT_547376</name>
</gene>
<dbReference type="InterPro" id="IPR010730">
    <property type="entry name" value="HET"/>
</dbReference>
<reference evidence="2" key="2">
    <citation type="submission" date="2023-05" db="EMBL/GenBank/DDBJ databases">
        <authorList>
            <consortium name="Lawrence Berkeley National Laboratory"/>
            <person name="Steindorff A."/>
            <person name="Hensen N."/>
            <person name="Bonometti L."/>
            <person name="Westerberg I."/>
            <person name="Brannstrom I.O."/>
            <person name="Guillou S."/>
            <person name="Cros-Aarteil S."/>
            <person name="Calhoun S."/>
            <person name="Haridas S."/>
            <person name="Kuo A."/>
            <person name="Mondo S."/>
            <person name="Pangilinan J."/>
            <person name="Riley R."/>
            <person name="Labutti K."/>
            <person name="Andreopoulos B."/>
            <person name="Lipzen A."/>
            <person name="Chen C."/>
            <person name="Yanf M."/>
            <person name="Daum C."/>
            <person name="Ng V."/>
            <person name="Clum A."/>
            <person name="Ohm R."/>
            <person name="Martin F."/>
            <person name="Silar P."/>
            <person name="Natvig D."/>
            <person name="Lalanne C."/>
            <person name="Gautier V."/>
            <person name="Ament-Velasquez S.L."/>
            <person name="Kruys A."/>
            <person name="Hutchinson M.I."/>
            <person name="Powell A.J."/>
            <person name="Barry K."/>
            <person name="Miller A.N."/>
            <person name="Grigoriev I.V."/>
            <person name="Debuchy R."/>
            <person name="Gladieux P."/>
            <person name="Thoren M.H."/>
            <person name="Johannesson H."/>
        </authorList>
    </citation>
    <scope>NUCLEOTIDE SEQUENCE</scope>
    <source>
        <strain evidence="2">PSN309</strain>
    </source>
</reference>
<evidence type="ECO:0000259" key="1">
    <source>
        <dbReference type="Pfam" id="PF06985"/>
    </source>
</evidence>
<name>A0AAN7AK98_9PEZI</name>
<keyword evidence="3" id="KW-1185">Reference proteome</keyword>
<feature type="domain" description="Heterokaryon incompatibility" evidence="1">
    <location>
        <begin position="181"/>
        <end position="279"/>
    </location>
</feature>
<dbReference type="EMBL" id="MU864379">
    <property type="protein sequence ID" value="KAK4189127.1"/>
    <property type="molecule type" value="Genomic_DNA"/>
</dbReference>
<comment type="caution">
    <text evidence="2">The sequence shown here is derived from an EMBL/GenBank/DDBJ whole genome shotgun (WGS) entry which is preliminary data.</text>
</comment>
<reference evidence="2" key="1">
    <citation type="journal article" date="2023" name="Mol. Phylogenet. Evol.">
        <title>Genome-scale phylogeny and comparative genomics of the fungal order Sordariales.</title>
        <authorList>
            <person name="Hensen N."/>
            <person name="Bonometti L."/>
            <person name="Westerberg I."/>
            <person name="Brannstrom I.O."/>
            <person name="Guillou S."/>
            <person name="Cros-Aarteil S."/>
            <person name="Calhoun S."/>
            <person name="Haridas S."/>
            <person name="Kuo A."/>
            <person name="Mondo S."/>
            <person name="Pangilinan J."/>
            <person name="Riley R."/>
            <person name="LaButti K."/>
            <person name="Andreopoulos B."/>
            <person name="Lipzen A."/>
            <person name="Chen C."/>
            <person name="Yan M."/>
            <person name="Daum C."/>
            <person name="Ng V."/>
            <person name="Clum A."/>
            <person name="Steindorff A."/>
            <person name="Ohm R.A."/>
            <person name="Martin F."/>
            <person name="Silar P."/>
            <person name="Natvig D.O."/>
            <person name="Lalanne C."/>
            <person name="Gautier V."/>
            <person name="Ament-Velasquez S.L."/>
            <person name="Kruys A."/>
            <person name="Hutchinson M.I."/>
            <person name="Powell A.J."/>
            <person name="Barry K."/>
            <person name="Miller A.N."/>
            <person name="Grigoriev I.V."/>
            <person name="Debuchy R."/>
            <person name="Gladieux P."/>
            <person name="Hiltunen Thoren M."/>
            <person name="Johannesson H."/>
        </authorList>
    </citation>
    <scope>NUCLEOTIDE SEQUENCE</scope>
    <source>
        <strain evidence="2">PSN309</strain>
    </source>
</reference>
<dbReference type="Proteomes" id="UP001302126">
    <property type="component" value="Unassembled WGS sequence"/>
</dbReference>
<proteinExistence type="predicted"/>
<dbReference type="PANTHER" id="PTHR33112">
    <property type="entry name" value="DOMAIN PROTEIN, PUTATIVE-RELATED"/>
    <property type="match status" value="1"/>
</dbReference>
<organism evidence="2 3">
    <name type="scientific">Podospora australis</name>
    <dbReference type="NCBI Taxonomy" id="1536484"/>
    <lineage>
        <taxon>Eukaryota</taxon>
        <taxon>Fungi</taxon>
        <taxon>Dikarya</taxon>
        <taxon>Ascomycota</taxon>
        <taxon>Pezizomycotina</taxon>
        <taxon>Sordariomycetes</taxon>
        <taxon>Sordariomycetidae</taxon>
        <taxon>Sordariales</taxon>
        <taxon>Podosporaceae</taxon>
        <taxon>Podospora</taxon>
    </lineage>
</organism>
<dbReference type="Pfam" id="PF06985">
    <property type="entry name" value="HET"/>
    <property type="match status" value="1"/>
</dbReference>
<evidence type="ECO:0000313" key="3">
    <source>
        <dbReference type="Proteomes" id="UP001302126"/>
    </source>
</evidence>
<sequence length="291" mass="32909">MATPSCPACSGGGIRYFTHDSWLEQDYSFIDLEGQHFDLCDACNFRYALGKAYLANKFLRSNLKLARIVGDSNYRSESRPAIAWEFEQGIAQPSTWTNLILFPLDRDFPEPFPSIPERHYNYGVNISEADLDKAKEWLKLCETDHHCSTRRAITRLPARVIDVRPTTVKLHEPSEDERAPYLCLSHCWGDIRPACRTTSATLKANLQAISPDDLPATFRDAISVTRQLGFDYLWIDSICIIQDSEADWRHQSAEMINIYENAHLTLCASGAVDDEGGLFGEWPANGAKPHH</sequence>
<protein>
    <submittedName>
        <fullName evidence="2">Heterokaryon incompatibility protein-domain-containing protein</fullName>
    </submittedName>
</protein>
<dbReference type="PANTHER" id="PTHR33112:SF9">
    <property type="entry name" value="HETEROKARYON INCOMPATIBILITY DOMAIN-CONTAINING PROTEIN"/>
    <property type="match status" value="1"/>
</dbReference>
<accession>A0AAN7AK98</accession>
<evidence type="ECO:0000313" key="2">
    <source>
        <dbReference type="EMBL" id="KAK4189127.1"/>
    </source>
</evidence>
<dbReference type="AlphaFoldDB" id="A0AAN7AK98"/>